<name>A0A0A8ZQ39_ARUDO</name>
<dbReference type="AlphaFoldDB" id="A0A0A8ZQ39"/>
<accession>A0A0A8ZQ39</accession>
<proteinExistence type="predicted"/>
<reference evidence="1" key="1">
    <citation type="submission" date="2014-09" db="EMBL/GenBank/DDBJ databases">
        <authorList>
            <person name="Magalhaes I.L.F."/>
            <person name="Oliveira U."/>
            <person name="Santos F.R."/>
            <person name="Vidigal T.H.D.A."/>
            <person name="Brescovit A.D."/>
            <person name="Santos A.J."/>
        </authorList>
    </citation>
    <scope>NUCLEOTIDE SEQUENCE</scope>
    <source>
        <tissue evidence="1">Shoot tissue taken approximately 20 cm above the soil surface</tissue>
    </source>
</reference>
<organism evidence="1">
    <name type="scientific">Arundo donax</name>
    <name type="common">Giant reed</name>
    <name type="synonym">Donax arundinaceus</name>
    <dbReference type="NCBI Taxonomy" id="35708"/>
    <lineage>
        <taxon>Eukaryota</taxon>
        <taxon>Viridiplantae</taxon>
        <taxon>Streptophyta</taxon>
        <taxon>Embryophyta</taxon>
        <taxon>Tracheophyta</taxon>
        <taxon>Spermatophyta</taxon>
        <taxon>Magnoliopsida</taxon>
        <taxon>Liliopsida</taxon>
        <taxon>Poales</taxon>
        <taxon>Poaceae</taxon>
        <taxon>PACMAD clade</taxon>
        <taxon>Arundinoideae</taxon>
        <taxon>Arundineae</taxon>
        <taxon>Arundo</taxon>
    </lineage>
</organism>
<evidence type="ECO:0000313" key="1">
    <source>
        <dbReference type="EMBL" id="JAD40911.1"/>
    </source>
</evidence>
<dbReference type="EMBL" id="GBRH01256984">
    <property type="protein sequence ID" value="JAD40911.1"/>
    <property type="molecule type" value="Transcribed_RNA"/>
</dbReference>
<sequence length="23" mass="2893">MLYPMALLVILGFRHRLRKWIKH</sequence>
<protein>
    <submittedName>
        <fullName evidence="1">Uncharacterized protein</fullName>
    </submittedName>
</protein>
<reference evidence="1" key="2">
    <citation type="journal article" date="2015" name="Data Brief">
        <title>Shoot transcriptome of the giant reed, Arundo donax.</title>
        <authorList>
            <person name="Barrero R.A."/>
            <person name="Guerrero F.D."/>
            <person name="Moolhuijzen P."/>
            <person name="Goolsby J.A."/>
            <person name="Tidwell J."/>
            <person name="Bellgard S.E."/>
            <person name="Bellgard M.I."/>
        </authorList>
    </citation>
    <scope>NUCLEOTIDE SEQUENCE</scope>
    <source>
        <tissue evidence="1">Shoot tissue taken approximately 20 cm above the soil surface</tissue>
    </source>
</reference>